<comment type="caution">
    <text evidence="1">The sequence shown here is derived from an EMBL/GenBank/DDBJ whole genome shotgun (WGS) entry which is preliminary data.</text>
</comment>
<dbReference type="EMBL" id="CM055753">
    <property type="protein sequence ID" value="KAJ7991885.1"/>
    <property type="molecule type" value="Genomic_DNA"/>
</dbReference>
<gene>
    <name evidence="1" type="ORF">DPEC_G00288490</name>
</gene>
<sequence>MGYPGAPSSTGAYEPGALLRSVVIDCDRHLLPIGRPNYPGYGDGCAKWNRIQWIWLPVALCTSLEGNQAWLPLASFHRIACTSLQDANELQRRRAAKHEKKADTGVGKLTAFNDRRSQTDTDPRSETRCLNEK</sequence>
<evidence type="ECO:0000313" key="2">
    <source>
        <dbReference type="Proteomes" id="UP001157502"/>
    </source>
</evidence>
<organism evidence="1 2">
    <name type="scientific">Dallia pectoralis</name>
    <name type="common">Alaska blackfish</name>
    <dbReference type="NCBI Taxonomy" id="75939"/>
    <lineage>
        <taxon>Eukaryota</taxon>
        <taxon>Metazoa</taxon>
        <taxon>Chordata</taxon>
        <taxon>Craniata</taxon>
        <taxon>Vertebrata</taxon>
        <taxon>Euteleostomi</taxon>
        <taxon>Actinopterygii</taxon>
        <taxon>Neopterygii</taxon>
        <taxon>Teleostei</taxon>
        <taxon>Protacanthopterygii</taxon>
        <taxon>Esociformes</taxon>
        <taxon>Umbridae</taxon>
        <taxon>Dallia</taxon>
    </lineage>
</organism>
<keyword evidence="2" id="KW-1185">Reference proteome</keyword>
<evidence type="ECO:0000313" key="1">
    <source>
        <dbReference type="EMBL" id="KAJ7991885.1"/>
    </source>
</evidence>
<name>A0ACC2FKI6_DALPE</name>
<dbReference type="Proteomes" id="UP001157502">
    <property type="component" value="Chromosome 26"/>
</dbReference>
<protein>
    <submittedName>
        <fullName evidence="1">Uncharacterized protein</fullName>
    </submittedName>
</protein>
<proteinExistence type="predicted"/>
<accession>A0ACC2FKI6</accession>
<reference evidence="1" key="1">
    <citation type="submission" date="2021-05" db="EMBL/GenBank/DDBJ databases">
        <authorList>
            <person name="Pan Q."/>
            <person name="Jouanno E."/>
            <person name="Zahm M."/>
            <person name="Klopp C."/>
            <person name="Cabau C."/>
            <person name="Louis A."/>
            <person name="Berthelot C."/>
            <person name="Parey E."/>
            <person name="Roest Crollius H."/>
            <person name="Montfort J."/>
            <person name="Robinson-Rechavi M."/>
            <person name="Bouchez O."/>
            <person name="Lampietro C."/>
            <person name="Lopez Roques C."/>
            <person name="Donnadieu C."/>
            <person name="Postlethwait J."/>
            <person name="Bobe J."/>
            <person name="Dillon D."/>
            <person name="Chandos A."/>
            <person name="von Hippel F."/>
            <person name="Guiguen Y."/>
        </authorList>
    </citation>
    <scope>NUCLEOTIDE SEQUENCE</scope>
    <source>
        <strain evidence="1">YG-Jan2019</strain>
    </source>
</reference>